<reference evidence="1 2" key="1">
    <citation type="journal article" date="2014" name="Int. J. Syst. Evol. Microbiol.">
        <title>Nocardia vulneris sp. nov., isolated from wounds of human patients in North America.</title>
        <authorList>
            <person name="Lasker B.A."/>
            <person name="Bell M."/>
            <person name="Klenk H.P."/>
            <person name="Sproer C."/>
            <person name="Schumann C."/>
            <person name="Schumann P."/>
            <person name="Brown J.M."/>
        </authorList>
    </citation>
    <scope>NUCLEOTIDE SEQUENCE [LARGE SCALE GENOMIC DNA]</scope>
    <source>
        <strain evidence="1 2">W9851</strain>
    </source>
</reference>
<dbReference type="EMBL" id="JNFP01000058">
    <property type="protein sequence ID" value="KIA60837.1"/>
    <property type="molecule type" value="Genomic_DNA"/>
</dbReference>
<evidence type="ECO:0000313" key="1">
    <source>
        <dbReference type="EMBL" id="KIA60837.1"/>
    </source>
</evidence>
<accession>A0ABR4Z6C6</accession>
<keyword evidence="2" id="KW-1185">Reference proteome</keyword>
<sequence length="212" mass="23586">MSLDWTNVSVAAITAAGTLSGGIATQLYALRAKRIDNQLQRELRAEELRELAVKEASDEKRAAYAALNTSAHYFRTAARRYLAERAGTAPEPEKFHNAWEALRDSYARSQMVLSDDALVIASEVSRCMDAGRQAVIDADTAAPARIAELEQYLNETLGFAVRLLRRALREDLGIRAAYDVNLDERCQALKEKRHQLFGLSSPQEVDELPSHP</sequence>
<gene>
    <name evidence="1" type="ORF">FG87_34710</name>
</gene>
<evidence type="ECO:0000313" key="2">
    <source>
        <dbReference type="Proteomes" id="UP000031364"/>
    </source>
</evidence>
<protein>
    <submittedName>
        <fullName evidence="1">Uncharacterized protein</fullName>
    </submittedName>
</protein>
<dbReference type="Proteomes" id="UP000031364">
    <property type="component" value="Unassembled WGS sequence"/>
</dbReference>
<organism evidence="1 2">
    <name type="scientific">Nocardia vulneris</name>
    <dbReference type="NCBI Taxonomy" id="1141657"/>
    <lineage>
        <taxon>Bacteria</taxon>
        <taxon>Bacillati</taxon>
        <taxon>Actinomycetota</taxon>
        <taxon>Actinomycetes</taxon>
        <taxon>Mycobacteriales</taxon>
        <taxon>Nocardiaceae</taxon>
        <taxon>Nocardia</taxon>
    </lineage>
</organism>
<dbReference type="RefSeq" id="WP_043679063.1">
    <property type="nucleotide sequence ID" value="NZ_BDCI01000048.1"/>
</dbReference>
<name>A0ABR4Z6C6_9NOCA</name>
<comment type="caution">
    <text evidence="1">The sequence shown here is derived from an EMBL/GenBank/DDBJ whole genome shotgun (WGS) entry which is preliminary data.</text>
</comment>
<proteinExistence type="predicted"/>